<evidence type="ECO:0000313" key="1">
    <source>
        <dbReference type="EMBL" id="MDR6512727.1"/>
    </source>
</evidence>
<dbReference type="EMBL" id="JAVDRD010000011">
    <property type="protein sequence ID" value="MDR6512727.1"/>
    <property type="molecule type" value="Genomic_DNA"/>
</dbReference>
<gene>
    <name evidence="1" type="ORF">J2792_003612</name>
</gene>
<keyword evidence="2" id="KW-1185">Reference proteome</keyword>
<comment type="caution">
    <text evidence="1">The sequence shown here is derived from an EMBL/GenBank/DDBJ whole genome shotgun (WGS) entry which is preliminary data.</text>
</comment>
<sequence length="81" mass="8839">MTTITTTRALNLSIDEGDAAKRCKANALRISSIEPLKSGGTHLVFVTIEDADKARILFKSSLATGRVVRFPFMGASTRHLY</sequence>
<evidence type="ECO:0000313" key="2">
    <source>
        <dbReference type="Proteomes" id="UP001184150"/>
    </source>
</evidence>
<dbReference type="RefSeq" id="WP_022677013.1">
    <property type="nucleotide sequence ID" value="NZ_CP140000.1"/>
</dbReference>
<reference evidence="1 2" key="1">
    <citation type="submission" date="2023-07" db="EMBL/GenBank/DDBJ databases">
        <title>Sorghum-associated microbial communities from plants grown in Nebraska, USA.</title>
        <authorList>
            <person name="Schachtman D."/>
        </authorList>
    </citation>
    <scope>NUCLEOTIDE SEQUENCE [LARGE SCALE GENOMIC DNA]</scope>
    <source>
        <strain evidence="1 2">DS1027</strain>
    </source>
</reference>
<dbReference type="Proteomes" id="UP001184150">
    <property type="component" value="Unassembled WGS sequence"/>
</dbReference>
<name>A0ABU1MR21_9SPHN</name>
<protein>
    <submittedName>
        <fullName evidence="1">Uncharacterized protein</fullName>
    </submittedName>
</protein>
<organism evidence="1 2">
    <name type="scientific">Novosphingobium capsulatum</name>
    <dbReference type="NCBI Taxonomy" id="13688"/>
    <lineage>
        <taxon>Bacteria</taxon>
        <taxon>Pseudomonadati</taxon>
        <taxon>Pseudomonadota</taxon>
        <taxon>Alphaproteobacteria</taxon>
        <taxon>Sphingomonadales</taxon>
        <taxon>Sphingomonadaceae</taxon>
        <taxon>Novosphingobium</taxon>
    </lineage>
</organism>
<proteinExistence type="predicted"/>
<accession>A0ABU1MR21</accession>